<gene>
    <name evidence="2" type="ORF">SAMN05421663_105168</name>
</gene>
<evidence type="ECO:0000256" key="1">
    <source>
        <dbReference type="SAM" id="Phobius"/>
    </source>
</evidence>
<keyword evidence="3" id="KW-1185">Reference proteome</keyword>
<reference evidence="3" key="1">
    <citation type="submission" date="2016-10" db="EMBL/GenBank/DDBJ databases">
        <authorList>
            <person name="Varghese N."/>
            <person name="Submissions S."/>
        </authorList>
    </citation>
    <scope>NUCLEOTIDE SEQUENCE [LARGE SCALE GENOMIC DNA]</scope>
    <source>
        <strain evidence="3">DSM 21620</strain>
    </source>
</reference>
<accession>A0A1G6QPE0</accession>
<evidence type="ECO:0000313" key="3">
    <source>
        <dbReference type="Proteomes" id="UP000198666"/>
    </source>
</evidence>
<dbReference type="Proteomes" id="UP000198666">
    <property type="component" value="Unassembled WGS sequence"/>
</dbReference>
<sequence length="39" mass="4479">MDIPLFIIGTALIALFILDFLWQRFGCKEAQVKLRLLDG</sequence>
<name>A0A1G6QPE0_9BACI</name>
<keyword evidence="1" id="KW-0472">Membrane</keyword>
<keyword evidence="1" id="KW-1133">Transmembrane helix</keyword>
<dbReference type="EMBL" id="FMZB01000005">
    <property type="protein sequence ID" value="SDC94250.1"/>
    <property type="molecule type" value="Genomic_DNA"/>
</dbReference>
<proteinExistence type="predicted"/>
<protein>
    <submittedName>
        <fullName evidence="2">Uncharacterized protein</fullName>
    </submittedName>
</protein>
<dbReference type="AlphaFoldDB" id="A0A1G6QPE0"/>
<evidence type="ECO:0000313" key="2">
    <source>
        <dbReference type="EMBL" id="SDC94250.1"/>
    </source>
</evidence>
<feature type="transmembrane region" description="Helical" evidence="1">
    <location>
        <begin position="6"/>
        <end position="25"/>
    </location>
</feature>
<organism evidence="2 3">
    <name type="scientific">Terribacillus halophilus</name>
    <dbReference type="NCBI Taxonomy" id="361279"/>
    <lineage>
        <taxon>Bacteria</taxon>
        <taxon>Bacillati</taxon>
        <taxon>Bacillota</taxon>
        <taxon>Bacilli</taxon>
        <taxon>Bacillales</taxon>
        <taxon>Bacillaceae</taxon>
        <taxon>Terribacillus</taxon>
    </lineage>
</organism>
<keyword evidence="1" id="KW-0812">Transmembrane</keyword>